<evidence type="ECO:0000259" key="4">
    <source>
        <dbReference type="Pfam" id="PF19290"/>
    </source>
</evidence>
<proteinExistence type="inferred from homology"/>
<dbReference type="GO" id="GO:0008237">
    <property type="term" value="F:metallopeptidase activity"/>
    <property type="evidence" value="ECO:0007669"/>
    <property type="project" value="InterPro"/>
</dbReference>
<dbReference type="OrthoDB" id="9803618at2"/>
<dbReference type="InterPro" id="IPR002510">
    <property type="entry name" value="Metalloprtase-TldD/E_N"/>
</dbReference>
<reference evidence="5 6" key="1">
    <citation type="journal article" date="2018" name="Int. J. Syst. Evol. Microbiol.">
        <title>Mesosutterella multiformis gen. nov., sp. nov., a member of the family Sutterellaceae and Sutterella megalosphaeroides sp. nov., isolated from human faeces.</title>
        <authorList>
            <person name="Sakamoto M."/>
            <person name="Ikeyama N."/>
            <person name="Kunihiro T."/>
            <person name="Iino T."/>
            <person name="Yuki M."/>
            <person name="Ohkuma M."/>
        </authorList>
    </citation>
    <scope>NUCLEOTIDE SEQUENCE [LARGE SCALE GENOMIC DNA]</scope>
    <source>
        <strain evidence="5 6">6FBBBH3</strain>
    </source>
</reference>
<evidence type="ECO:0000313" key="6">
    <source>
        <dbReference type="Proteomes" id="UP000271003"/>
    </source>
</evidence>
<evidence type="ECO:0000256" key="1">
    <source>
        <dbReference type="ARBA" id="ARBA00005836"/>
    </source>
</evidence>
<dbReference type="Pfam" id="PF19290">
    <property type="entry name" value="PmbA_TldD_2nd"/>
    <property type="match status" value="1"/>
</dbReference>
<keyword evidence="6" id="KW-1185">Reference proteome</keyword>
<accession>A0A2Z6I9H4</accession>
<name>A0A2Z6I9H4_9BURK</name>
<dbReference type="InterPro" id="IPR045569">
    <property type="entry name" value="Metalloprtase-TldD/E_C"/>
</dbReference>
<dbReference type="RefSeq" id="WP_120176265.1">
    <property type="nucleotide sequence ID" value="NZ_AP018786.1"/>
</dbReference>
<organism evidence="5 6">
    <name type="scientific">Sutterella megalosphaeroides</name>
    <dbReference type="NCBI Taxonomy" id="2494234"/>
    <lineage>
        <taxon>Bacteria</taxon>
        <taxon>Pseudomonadati</taxon>
        <taxon>Pseudomonadota</taxon>
        <taxon>Betaproteobacteria</taxon>
        <taxon>Burkholderiales</taxon>
        <taxon>Sutterellaceae</taxon>
        <taxon>Sutterella</taxon>
    </lineage>
</organism>
<dbReference type="KEGG" id="sutt:SUTMEG_04610"/>
<dbReference type="GO" id="GO:0006508">
    <property type="term" value="P:proteolysis"/>
    <property type="evidence" value="ECO:0007669"/>
    <property type="project" value="InterPro"/>
</dbReference>
<comment type="similarity">
    <text evidence="1">Belongs to the peptidase U62 family.</text>
</comment>
<feature type="domain" description="Metalloprotease TldD/E N-terminal" evidence="2">
    <location>
        <begin position="43"/>
        <end position="99"/>
    </location>
</feature>
<dbReference type="InterPro" id="IPR047657">
    <property type="entry name" value="PmbA"/>
</dbReference>
<dbReference type="SUPFAM" id="SSF111283">
    <property type="entry name" value="Putative modulator of DNA gyrase, PmbA/TldD"/>
    <property type="match status" value="1"/>
</dbReference>
<dbReference type="EMBL" id="AP018786">
    <property type="protein sequence ID" value="BBF22570.1"/>
    <property type="molecule type" value="Genomic_DNA"/>
</dbReference>
<sequence length="455" mass="48045">MTNSASPLPDASLETTAQLARWAIERAKQLGADEACAEVSFDKGLSVATHLGEIESVEHSDETVLTVTVWKGKRRGRASTSDLSERAMEAVLKGAAEIASVAAEDPATGLPDERDLQTEFRELDLWHPWTGTVEDAVELLTRMESAAEAYDSRITNSDGARFETSEGAFTLANTLGFCAGYRYGRHSMDLGSIAEDARGMQRGDAWTEERSVARLKSPEVLGRLAAERAVARLGAKPLSNRTVPVLIDANIATGMLDMLAGLLWGGALYRHASCLEGREGTAVFPSHVSVLESPYTVGAMGSGVFDDEGCAGLERAVVEEGVLRGVFLTSYSARKLGRRTTGNAGGAYNLALVSSRTEAGDTLPAMLERLGTGFYATEVIGHGFNPVTGDYSRGASGFWVENGRIVAPVEGVTMAGNVLDMMAGLVAVGSDVAMNGARSSGSLLLSPLMLAGSND</sequence>
<evidence type="ECO:0000313" key="5">
    <source>
        <dbReference type="EMBL" id="BBF22570.1"/>
    </source>
</evidence>
<evidence type="ECO:0000259" key="2">
    <source>
        <dbReference type="Pfam" id="PF01523"/>
    </source>
</evidence>
<evidence type="ECO:0000259" key="3">
    <source>
        <dbReference type="Pfam" id="PF19289"/>
    </source>
</evidence>
<feature type="domain" description="Metalloprotease TldD/E central" evidence="4">
    <location>
        <begin position="127"/>
        <end position="233"/>
    </location>
</feature>
<gene>
    <name evidence="5" type="ORF">SUTMEG_04610</name>
</gene>
<dbReference type="Proteomes" id="UP000271003">
    <property type="component" value="Chromosome"/>
</dbReference>
<dbReference type="PANTHER" id="PTHR43421:SF1">
    <property type="entry name" value="METALLOPROTEASE PMBA"/>
    <property type="match status" value="1"/>
</dbReference>
<dbReference type="Pfam" id="PF19289">
    <property type="entry name" value="PmbA_TldD_3rd"/>
    <property type="match status" value="1"/>
</dbReference>
<feature type="domain" description="Metalloprotease TldD/E C-terminal" evidence="3">
    <location>
        <begin position="241"/>
        <end position="452"/>
    </location>
</feature>
<dbReference type="Pfam" id="PF01523">
    <property type="entry name" value="PmbA_TldD_1st"/>
    <property type="match status" value="1"/>
</dbReference>
<dbReference type="GO" id="GO:0005829">
    <property type="term" value="C:cytosol"/>
    <property type="evidence" value="ECO:0007669"/>
    <property type="project" value="TreeGrafter"/>
</dbReference>
<dbReference type="Gene3D" id="3.30.2290.10">
    <property type="entry name" value="PmbA/TldD superfamily"/>
    <property type="match status" value="1"/>
</dbReference>
<dbReference type="PANTHER" id="PTHR43421">
    <property type="entry name" value="METALLOPROTEASE PMBA"/>
    <property type="match status" value="1"/>
</dbReference>
<dbReference type="InterPro" id="IPR045570">
    <property type="entry name" value="Metalloprtase-TldD/E_cen_dom"/>
</dbReference>
<dbReference type="InterPro" id="IPR036059">
    <property type="entry name" value="TldD/PmbA_sf"/>
</dbReference>
<protein>
    <submittedName>
        <fullName evidence="5">Peptidase C69</fullName>
    </submittedName>
</protein>
<dbReference type="AlphaFoldDB" id="A0A2Z6I9H4"/>
<dbReference type="InterPro" id="IPR035068">
    <property type="entry name" value="TldD/PmbA_N"/>
</dbReference>